<reference evidence="1" key="1">
    <citation type="submission" date="2016-07" db="EMBL/GenBank/DDBJ databases">
        <authorList>
            <person name="Bretaudeau A."/>
        </authorList>
    </citation>
    <scope>NUCLEOTIDE SEQUENCE</scope>
    <source>
        <strain evidence="1">Rice</strain>
        <tissue evidence="1">Whole body</tissue>
    </source>
</reference>
<accession>A0A2H1V6I0</accession>
<dbReference type="EMBL" id="ODYU01000911">
    <property type="protein sequence ID" value="SOQ36386.1"/>
    <property type="molecule type" value="Genomic_DNA"/>
</dbReference>
<sequence>MADSKFKRYYYVEFIGNENSATYNLNRKELKRAVDIGTDRWIVNVVGEGLESYLQLTSNRMIRRFFVFIYMSVELQLQNKERSRVENIPMTSPALDEARGNVRLLLNKTTPFLLLLFEPESGGYPDIVKQVLNQLTALTARLVRRLGNRLPRKV</sequence>
<dbReference type="AlphaFoldDB" id="A0A2H1V6I0"/>
<proteinExistence type="predicted"/>
<protein>
    <submittedName>
        <fullName evidence="1">SFRICE_006628</fullName>
    </submittedName>
</protein>
<organism evidence="1">
    <name type="scientific">Spodoptera frugiperda</name>
    <name type="common">Fall armyworm</name>
    <dbReference type="NCBI Taxonomy" id="7108"/>
    <lineage>
        <taxon>Eukaryota</taxon>
        <taxon>Metazoa</taxon>
        <taxon>Ecdysozoa</taxon>
        <taxon>Arthropoda</taxon>
        <taxon>Hexapoda</taxon>
        <taxon>Insecta</taxon>
        <taxon>Pterygota</taxon>
        <taxon>Neoptera</taxon>
        <taxon>Endopterygota</taxon>
        <taxon>Lepidoptera</taxon>
        <taxon>Glossata</taxon>
        <taxon>Ditrysia</taxon>
        <taxon>Noctuoidea</taxon>
        <taxon>Noctuidae</taxon>
        <taxon>Amphipyrinae</taxon>
        <taxon>Spodoptera</taxon>
    </lineage>
</organism>
<gene>
    <name evidence="1" type="ORF">SFRICE_006628</name>
</gene>
<name>A0A2H1V6I0_SPOFR</name>
<evidence type="ECO:0000313" key="1">
    <source>
        <dbReference type="EMBL" id="SOQ36386.1"/>
    </source>
</evidence>